<comment type="caution">
    <text evidence="3">The sequence shown here is derived from an EMBL/GenBank/DDBJ whole genome shotgun (WGS) entry which is preliminary data.</text>
</comment>
<dbReference type="GO" id="GO:0061630">
    <property type="term" value="F:ubiquitin protein ligase activity"/>
    <property type="evidence" value="ECO:0007669"/>
    <property type="project" value="TreeGrafter"/>
</dbReference>
<feature type="compositionally biased region" description="Basic and acidic residues" evidence="2">
    <location>
        <begin position="579"/>
        <end position="594"/>
    </location>
</feature>
<dbReference type="SUPFAM" id="SSF81296">
    <property type="entry name" value="E set domains"/>
    <property type="match status" value="1"/>
</dbReference>
<dbReference type="GO" id="GO:0005634">
    <property type="term" value="C:nucleus"/>
    <property type="evidence" value="ECO:0007669"/>
    <property type="project" value="TreeGrafter"/>
</dbReference>
<keyword evidence="4" id="KW-1185">Reference proteome</keyword>
<feature type="non-terminal residue" evidence="3">
    <location>
        <position position="1"/>
    </location>
</feature>
<evidence type="ECO:0000313" key="3">
    <source>
        <dbReference type="EMBL" id="KAJ9574771.1"/>
    </source>
</evidence>
<evidence type="ECO:0000256" key="2">
    <source>
        <dbReference type="SAM" id="MobiDB-lite"/>
    </source>
</evidence>
<feature type="region of interest" description="Disordered" evidence="2">
    <location>
        <begin position="533"/>
        <end position="602"/>
    </location>
</feature>
<protein>
    <submittedName>
        <fullName evidence="3">Uncharacterized protein</fullName>
    </submittedName>
</protein>
<feature type="non-terminal residue" evidence="3">
    <location>
        <position position="723"/>
    </location>
</feature>
<feature type="compositionally biased region" description="Low complexity" evidence="2">
    <location>
        <begin position="635"/>
        <end position="656"/>
    </location>
</feature>
<feature type="compositionally biased region" description="Basic and acidic residues" evidence="2">
    <location>
        <begin position="533"/>
        <end position="544"/>
    </location>
</feature>
<dbReference type="InterPro" id="IPR013783">
    <property type="entry name" value="Ig-like_fold"/>
</dbReference>
<dbReference type="InterPro" id="IPR014756">
    <property type="entry name" value="Ig_E-set"/>
</dbReference>
<dbReference type="PANTHER" id="PTHR45943">
    <property type="entry name" value="E3 UBIQUITIN-PROTEIN LIGASE MYCBP2"/>
    <property type="match status" value="1"/>
</dbReference>
<dbReference type="GO" id="GO:0005886">
    <property type="term" value="C:plasma membrane"/>
    <property type="evidence" value="ECO:0007669"/>
    <property type="project" value="TreeGrafter"/>
</dbReference>
<gene>
    <name evidence="3" type="ORF">L9F63_008085</name>
</gene>
<dbReference type="Gene3D" id="2.60.40.10">
    <property type="entry name" value="Immunoglobulins"/>
    <property type="match status" value="1"/>
</dbReference>
<dbReference type="AlphaFoldDB" id="A0AAD7Z6P6"/>
<reference evidence="3" key="1">
    <citation type="journal article" date="2023" name="IScience">
        <title>Live-bearing cockroach genome reveals convergent evolutionary mechanisms linked to viviparity in insects and beyond.</title>
        <authorList>
            <person name="Fouks B."/>
            <person name="Harrison M.C."/>
            <person name="Mikhailova A.A."/>
            <person name="Marchal E."/>
            <person name="English S."/>
            <person name="Carruthers M."/>
            <person name="Jennings E.C."/>
            <person name="Chiamaka E.L."/>
            <person name="Frigard R.A."/>
            <person name="Pippel M."/>
            <person name="Attardo G.M."/>
            <person name="Benoit J.B."/>
            <person name="Bornberg-Bauer E."/>
            <person name="Tobe S.S."/>
        </authorList>
    </citation>
    <scope>NUCLEOTIDE SEQUENCE</scope>
    <source>
        <strain evidence="3">Stay&amp;Tobe</strain>
    </source>
</reference>
<dbReference type="Proteomes" id="UP001233999">
    <property type="component" value="Unassembled WGS sequence"/>
</dbReference>
<dbReference type="PROSITE" id="PS50194">
    <property type="entry name" value="FILAMIN_REPEAT"/>
    <property type="match status" value="1"/>
</dbReference>
<proteinExistence type="predicted"/>
<dbReference type="InterPro" id="IPR017868">
    <property type="entry name" value="Filamin/ABP280_repeat-like"/>
</dbReference>
<feature type="compositionally biased region" description="Basic and acidic residues" evidence="2">
    <location>
        <begin position="553"/>
        <end position="570"/>
    </location>
</feature>
<dbReference type="EMBL" id="JASPKZ010010264">
    <property type="protein sequence ID" value="KAJ9574771.1"/>
    <property type="molecule type" value="Genomic_DNA"/>
</dbReference>
<name>A0AAD7Z6P6_DIPPU</name>
<feature type="repeat" description="Filamin" evidence="1">
    <location>
        <begin position="149"/>
        <end position="205"/>
    </location>
</feature>
<accession>A0AAD7Z6P6</accession>
<dbReference type="GO" id="GO:0007411">
    <property type="term" value="P:axon guidance"/>
    <property type="evidence" value="ECO:0007669"/>
    <property type="project" value="TreeGrafter"/>
</dbReference>
<dbReference type="GO" id="GO:0008582">
    <property type="term" value="P:regulation of synaptic assembly at neuromuscular junction"/>
    <property type="evidence" value="ECO:0007669"/>
    <property type="project" value="TreeGrafter"/>
</dbReference>
<feature type="compositionally biased region" description="Polar residues" evidence="2">
    <location>
        <begin position="668"/>
        <end position="683"/>
    </location>
</feature>
<feature type="region of interest" description="Disordered" evidence="2">
    <location>
        <begin position="614"/>
        <end position="711"/>
    </location>
</feature>
<evidence type="ECO:0000256" key="1">
    <source>
        <dbReference type="PROSITE-ProRule" id="PRU00087"/>
    </source>
</evidence>
<dbReference type="PANTHER" id="PTHR45943:SF1">
    <property type="entry name" value="E3 UBIQUITIN-PROTEIN LIGASE MYCBP2"/>
    <property type="match status" value="1"/>
</dbReference>
<feature type="region of interest" description="Disordered" evidence="2">
    <location>
        <begin position="488"/>
        <end position="511"/>
    </location>
</feature>
<evidence type="ECO:0000313" key="4">
    <source>
        <dbReference type="Proteomes" id="UP001233999"/>
    </source>
</evidence>
<sequence length="723" mass="78851">LKWNCHSNERLFLKDFVHCVPGTSGGRLSRWLQPDSYVDPARCEVLYSRDDMRCGWPAIVTVVTKDQYGDIVHVPNLKIEVKAVPIDKKEIGDSDQGRKMRRVSQPDALTFGGHAHPSLDTPYEVTVKDKMCYYAITIMKAYENYSFEELRFTSPAVKRSSENMLVRPNSDGTYSATWTPGSVGWYSVLVTIDGYDMEEAYKVEVKEPPQGMTPPTQSVVKKAPHQPSRLRKFVAKNSAGLRIRAHPSLQSEQIGIVHLSKVQMSINSTATLAWIHNDDGVWLRLSQDTIHQYCSNGHGEAWCLQYNQHLGKTLLLPVEEPKSILDQVIKETIMRKLPEITNKDGRGKTAVICGPGEYQVVKCGASGHNVRSRPSLKAPPVGMLVLGNHVTVVDHVVNGEGTWVQLDKETMRKFCFNTEGEAWSLALNRSDVVYLRKEGVMDGDFVMESRPQVMENSFSPHKRGFDFSNNTNATAFATADGTGFNFGSSAPINKDTPPPGSAGSSNTNPFVFGAFGQETRLGATAKAIHDIIHTPEVKSDKPELSPKPSVPPHSRERTRERDKEKDKESGKFAALQKWLKGEEGRHSSERRGSPGRDLPPELVGVSVKDLVKAIGESRANGNGVTPPGTPRRMSRSSSPKAGPGGSSPRLSRSSSPVPIPAALGRQSCAGTAQGLNVPASSVPNLPGGRPVVGLLQHDSASSSPQACGSPRSIGLSPLVTAIC</sequence>
<organism evidence="3 4">
    <name type="scientific">Diploptera punctata</name>
    <name type="common">Pacific beetle cockroach</name>
    <dbReference type="NCBI Taxonomy" id="6984"/>
    <lineage>
        <taxon>Eukaryota</taxon>
        <taxon>Metazoa</taxon>
        <taxon>Ecdysozoa</taxon>
        <taxon>Arthropoda</taxon>
        <taxon>Hexapoda</taxon>
        <taxon>Insecta</taxon>
        <taxon>Pterygota</taxon>
        <taxon>Neoptera</taxon>
        <taxon>Polyneoptera</taxon>
        <taxon>Dictyoptera</taxon>
        <taxon>Blattodea</taxon>
        <taxon>Blaberoidea</taxon>
        <taxon>Blaberidae</taxon>
        <taxon>Diplopterinae</taxon>
        <taxon>Diploptera</taxon>
    </lineage>
</organism>
<reference evidence="3" key="2">
    <citation type="submission" date="2023-05" db="EMBL/GenBank/DDBJ databases">
        <authorList>
            <person name="Fouks B."/>
        </authorList>
    </citation>
    <scope>NUCLEOTIDE SEQUENCE</scope>
    <source>
        <strain evidence="3">Stay&amp;Tobe</strain>
        <tissue evidence="3">Testes</tissue>
    </source>
</reference>